<evidence type="ECO:0000256" key="1">
    <source>
        <dbReference type="SAM" id="MobiDB-lite"/>
    </source>
</evidence>
<reference evidence="3" key="1">
    <citation type="submission" date="2016-11" db="EMBL/GenBank/DDBJ databases">
        <authorList>
            <person name="Varghese N."/>
            <person name="Submissions S."/>
        </authorList>
    </citation>
    <scope>NUCLEOTIDE SEQUENCE [LARGE SCALE GENOMIC DNA]</scope>
    <source>
        <strain evidence="3">DSM 18569</strain>
    </source>
</reference>
<proteinExistence type="predicted"/>
<evidence type="ECO:0000313" key="3">
    <source>
        <dbReference type="Proteomes" id="UP000183947"/>
    </source>
</evidence>
<organism evidence="2 3">
    <name type="scientific">Hymenobacter psychrotolerans DSM 18569</name>
    <dbReference type="NCBI Taxonomy" id="1121959"/>
    <lineage>
        <taxon>Bacteria</taxon>
        <taxon>Pseudomonadati</taxon>
        <taxon>Bacteroidota</taxon>
        <taxon>Cytophagia</taxon>
        <taxon>Cytophagales</taxon>
        <taxon>Hymenobacteraceae</taxon>
        <taxon>Hymenobacter</taxon>
    </lineage>
</organism>
<name>A0A1M6RU00_9BACT</name>
<dbReference type="RefSeq" id="WP_073281389.1">
    <property type="nucleotide sequence ID" value="NZ_FRAS01000002.1"/>
</dbReference>
<dbReference type="AlphaFoldDB" id="A0A1M6RU00"/>
<accession>A0A1M6RU00</accession>
<keyword evidence="3" id="KW-1185">Reference proteome</keyword>
<dbReference type="EMBL" id="FRAS01000002">
    <property type="protein sequence ID" value="SHK35858.1"/>
    <property type="molecule type" value="Genomic_DNA"/>
</dbReference>
<feature type="region of interest" description="Disordered" evidence="1">
    <location>
        <begin position="174"/>
        <end position="201"/>
    </location>
</feature>
<feature type="compositionally biased region" description="Pro residues" evidence="1">
    <location>
        <begin position="174"/>
        <end position="185"/>
    </location>
</feature>
<evidence type="ECO:0000313" key="2">
    <source>
        <dbReference type="EMBL" id="SHK35858.1"/>
    </source>
</evidence>
<protein>
    <submittedName>
        <fullName evidence="2">Uncharacterized protein</fullName>
    </submittedName>
</protein>
<dbReference type="STRING" id="1121959.SAMN02746009_00793"/>
<sequence length="352" mass="38751">MSDFSSFATEMNGGLPAGFYAQMRTSLILVNSVCRHVFQHPHTALTQEVAALTELDADFVSTMQAVHDDVSLGTVMVQQPTEFLWYLRLGEQLLTSPMGLELLKRIQGFSGHVQTEDPDLHQSQLLLDHFVHGLQLLADNFATYLGQLEGEDAESLALGALQLEGIVARQLPSLPPLPHATPPEAQPAAPAYETDDTEAEEPAVQMTFQEAQLQVMRLSATLPDVLPDTLETPFTSAVGANEAFHTPLLPRLRQRLLNAAPDEPLGFTLPELVLLYRCAQVCAMTMLQPELERLFLQGVDISTDHDPEAASRVRHVLSIIVGGFVELVQNEYGAEPEFAQARQEMEHLADLL</sequence>
<gene>
    <name evidence="2" type="ORF">SAMN02746009_00793</name>
</gene>
<dbReference type="Proteomes" id="UP000183947">
    <property type="component" value="Unassembled WGS sequence"/>
</dbReference>